<accession>A0A364NC41</accession>
<organism evidence="1 2">
    <name type="scientific">Stemphylium lycopersici</name>
    <name type="common">Tomato gray leaf spot disease fungus</name>
    <name type="synonym">Thyrospora lycopersici</name>
    <dbReference type="NCBI Taxonomy" id="183478"/>
    <lineage>
        <taxon>Eukaryota</taxon>
        <taxon>Fungi</taxon>
        <taxon>Dikarya</taxon>
        <taxon>Ascomycota</taxon>
        <taxon>Pezizomycotina</taxon>
        <taxon>Dothideomycetes</taxon>
        <taxon>Pleosporomycetidae</taxon>
        <taxon>Pleosporales</taxon>
        <taxon>Pleosporineae</taxon>
        <taxon>Pleosporaceae</taxon>
        <taxon>Stemphylium</taxon>
    </lineage>
</organism>
<proteinExistence type="predicted"/>
<evidence type="ECO:0000313" key="2">
    <source>
        <dbReference type="Proteomes" id="UP000249619"/>
    </source>
</evidence>
<sequence>MIHLETGQENISFSIGSEQFVWSWLRDVGSRKKLVGCSGEKVLPWLAQIMTSMHSPEASPYLPTSGPLQLSGFFVDNFPHDHCNHNDKLTSYNGNPSPFSSVPISGCDSTSLRTSTVSSQHPIPTPVTPKFFTSPCGKIYDYSLNNCRIVCNEKDSRGVATNRCTDGQPTDTIYKLLTWIPSEEQLGGEALEQFYRIAQVTIEFAAQRQRITADVSSIYRSFSESTGPGLEVIRAQHIIVADAAIDSIYVDAHLYQYIRFDTYHGPSRTLNTILAQFSALRDLTINILLRHKEKNQVWGADFHPSLRFLRSLPCSMIHRFQIVFPVGFDERFKLYSEASLTRLRDQLCDEIRRAMDSSVRGEEPNDWKSWIEDVGRSWTPDMSYEKMWFEVTALRFKSKDLLISIFFRLSMVIGYHGN</sequence>
<protein>
    <submittedName>
        <fullName evidence="1">Uncharacterized protein</fullName>
    </submittedName>
</protein>
<dbReference type="Proteomes" id="UP000249619">
    <property type="component" value="Unassembled WGS sequence"/>
</dbReference>
<keyword evidence="2" id="KW-1185">Reference proteome</keyword>
<reference evidence="2" key="1">
    <citation type="submission" date="2018-05" db="EMBL/GenBank/DDBJ databases">
        <title>Draft genome sequence of Stemphylium lycopersici strain CIDEFI 213.</title>
        <authorList>
            <person name="Medina R."/>
            <person name="Franco M.E.E."/>
            <person name="Lucentini C.G."/>
            <person name="Saparrat M.C.N."/>
            <person name="Balatti P.A."/>
        </authorList>
    </citation>
    <scope>NUCLEOTIDE SEQUENCE [LARGE SCALE GENOMIC DNA]</scope>
    <source>
        <strain evidence="2">CIDEFI 213</strain>
    </source>
</reference>
<evidence type="ECO:0000313" key="1">
    <source>
        <dbReference type="EMBL" id="RAR14836.1"/>
    </source>
</evidence>
<gene>
    <name evidence="1" type="ORF">DDE83_001868</name>
</gene>
<comment type="caution">
    <text evidence="1">The sequence shown here is derived from an EMBL/GenBank/DDBJ whole genome shotgun (WGS) entry which is preliminary data.</text>
</comment>
<dbReference type="AlphaFoldDB" id="A0A364NC41"/>
<name>A0A364NC41_STELY</name>
<dbReference type="EMBL" id="QGDH01000018">
    <property type="protein sequence ID" value="RAR14836.1"/>
    <property type="molecule type" value="Genomic_DNA"/>
</dbReference>